<protein>
    <submittedName>
        <fullName evidence="1">Uncharacterized protein</fullName>
    </submittedName>
</protein>
<dbReference type="Proteomes" id="UP000176723">
    <property type="component" value="Unassembled WGS sequence"/>
</dbReference>
<reference evidence="1 2" key="1">
    <citation type="journal article" date="2016" name="Nat. Commun.">
        <title>Thousands of microbial genomes shed light on interconnected biogeochemical processes in an aquifer system.</title>
        <authorList>
            <person name="Anantharaman K."/>
            <person name="Brown C.T."/>
            <person name="Hug L.A."/>
            <person name="Sharon I."/>
            <person name="Castelle C.J."/>
            <person name="Probst A.J."/>
            <person name="Thomas B.C."/>
            <person name="Singh A."/>
            <person name="Wilkins M.J."/>
            <person name="Karaoz U."/>
            <person name="Brodie E.L."/>
            <person name="Williams K.H."/>
            <person name="Hubbard S.S."/>
            <person name="Banfield J.F."/>
        </authorList>
    </citation>
    <scope>NUCLEOTIDE SEQUENCE [LARGE SCALE GENOMIC DNA]</scope>
</reference>
<dbReference type="EMBL" id="MHCL01000029">
    <property type="protein sequence ID" value="OGY19297.1"/>
    <property type="molecule type" value="Genomic_DNA"/>
</dbReference>
<evidence type="ECO:0000313" key="2">
    <source>
        <dbReference type="Proteomes" id="UP000176723"/>
    </source>
</evidence>
<comment type="caution">
    <text evidence="1">The sequence shown here is derived from an EMBL/GenBank/DDBJ whole genome shotgun (WGS) entry which is preliminary data.</text>
</comment>
<evidence type="ECO:0000313" key="1">
    <source>
        <dbReference type="EMBL" id="OGY19297.1"/>
    </source>
</evidence>
<dbReference type="AlphaFoldDB" id="A0A1G1VVT4"/>
<proteinExistence type="predicted"/>
<gene>
    <name evidence="1" type="ORF">A3A65_04210</name>
</gene>
<name>A0A1G1VVT4_9BACT</name>
<sequence>MTTETSWKVSDEAKRLWAETNERIRKGRQAYVERAIKLGDELDATLVGVWIPRPGLSGDPAVFRSNQDGSYFRVAGKRGEVAMDDDSEVVKNRAKLLFSVPLDFIGDYAIVRFDLNSRIEDGILFYTPRGYPENKRYNPETDQPISSD</sequence>
<accession>A0A1G1VVT4</accession>
<organism evidence="1 2">
    <name type="scientific">Candidatus Chisholmbacteria bacterium RIFCSPLOWO2_01_FULL_49_14</name>
    <dbReference type="NCBI Taxonomy" id="1797593"/>
    <lineage>
        <taxon>Bacteria</taxon>
        <taxon>Candidatus Chisholmiibacteriota</taxon>
    </lineage>
</organism>